<dbReference type="InterPro" id="IPR046938">
    <property type="entry name" value="DNA_clamp_sf"/>
</dbReference>
<dbReference type="GO" id="GO:0006272">
    <property type="term" value="P:leading strand elongation"/>
    <property type="evidence" value="ECO:0007669"/>
    <property type="project" value="TreeGrafter"/>
</dbReference>
<dbReference type="GO" id="GO:0006298">
    <property type="term" value="P:mismatch repair"/>
    <property type="evidence" value="ECO:0007669"/>
    <property type="project" value="TreeGrafter"/>
</dbReference>
<evidence type="ECO:0000313" key="5">
    <source>
        <dbReference type="EMBL" id="QHT35577.1"/>
    </source>
</evidence>
<sequence>MSSDDLVVARTAQPGPIRTLAEGLKSMLVEMSLVFDKDGIRMIAMDNSRTVLTHMRLYANKFEQYEYNNTAPKLSVGLNTDHFYRIVKTVTNEDTIKFSVSKLESNHLTITIENGDKGRRIKYRLNLLDCDESDITMPETVFPTWKTMPSLDFQKICRDMTLLSAKTVDIKNVGNTLTFSCKGPFASQTVTMGDSTDILGSKNESTEIVSGSFSLPHLVLFTKCSNLSNNLELHMKNDWFLMIRYVIADLGDIKLCLMPLPASTA</sequence>
<feature type="domain" description="Proliferating cell nuclear antigen PCNA N-terminal" evidence="3">
    <location>
        <begin position="15"/>
        <end position="131"/>
    </location>
</feature>
<keyword evidence="2" id="KW-0238">DNA-binding</keyword>
<dbReference type="NCBIfam" id="TIGR00590">
    <property type="entry name" value="pcna"/>
    <property type="match status" value="1"/>
</dbReference>
<dbReference type="GO" id="GO:0006275">
    <property type="term" value="P:regulation of DNA replication"/>
    <property type="evidence" value="ECO:0007669"/>
    <property type="project" value="InterPro"/>
</dbReference>
<dbReference type="Pfam" id="PF02747">
    <property type="entry name" value="PCNA_C"/>
    <property type="match status" value="1"/>
</dbReference>
<accession>A0A6C0F1Y2</accession>
<evidence type="ECO:0000256" key="2">
    <source>
        <dbReference type="ARBA" id="ARBA00023125"/>
    </source>
</evidence>
<evidence type="ECO:0000259" key="3">
    <source>
        <dbReference type="Pfam" id="PF00705"/>
    </source>
</evidence>
<dbReference type="PRINTS" id="PR00339">
    <property type="entry name" value="PCNACYCLIN"/>
</dbReference>
<dbReference type="GO" id="GO:0019985">
    <property type="term" value="P:translesion synthesis"/>
    <property type="evidence" value="ECO:0007669"/>
    <property type="project" value="TreeGrafter"/>
</dbReference>
<dbReference type="GO" id="GO:0030337">
    <property type="term" value="F:DNA polymerase processivity factor activity"/>
    <property type="evidence" value="ECO:0007669"/>
    <property type="project" value="InterPro"/>
</dbReference>
<dbReference type="GO" id="GO:0003677">
    <property type="term" value="F:DNA binding"/>
    <property type="evidence" value="ECO:0007669"/>
    <property type="project" value="UniProtKB-KW"/>
</dbReference>
<dbReference type="GO" id="GO:0043626">
    <property type="term" value="C:PCNA complex"/>
    <property type="evidence" value="ECO:0007669"/>
    <property type="project" value="TreeGrafter"/>
</dbReference>
<dbReference type="InterPro" id="IPR000730">
    <property type="entry name" value="Pr_cel_nuc_antig"/>
</dbReference>
<evidence type="ECO:0008006" key="6">
    <source>
        <dbReference type="Google" id="ProtNLM"/>
    </source>
</evidence>
<dbReference type="AlphaFoldDB" id="A0A6C0F1Y2"/>
<dbReference type="SUPFAM" id="SSF55979">
    <property type="entry name" value="DNA clamp"/>
    <property type="match status" value="2"/>
</dbReference>
<comment type="similarity">
    <text evidence="1">Belongs to the PCNA family.</text>
</comment>
<dbReference type="PANTHER" id="PTHR11352:SF0">
    <property type="entry name" value="PROLIFERATING CELL NUCLEAR ANTIGEN"/>
    <property type="match status" value="1"/>
</dbReference>
<dbReference type="InterPro" id="IPR022649">
    <property type="entry name" value="Pr_cel_nuc_antig_C"/>
</dbReference>
<organism evidence="5">
    <name type="scientific">viral metagenome</name>
    <dbReference type="NCBI Taxonomy" id="1070528"/>
    <lineage>
        <taxon>unclassified sequences</taxon>
        <taxon>metagenomes</taxon>
        <taxon>organismal metagenomes</taxon>
    </lineage>
</organism>
<evidence type="ECO:0000259" key="4">
    <source>
        <dbReference type="Pfam" id="PF02747"/>
    </source>
</evidence>
<reference evidence="5" key="1">
    <citation type="journal article" date="2020" name="Nature">
        <title>Giant virus diversity and host interactions through global metagenomics.</title>
        <authorList>
            <person name="Schulz F."/>
            <person name="Roux S."/>
            <person name="Paez-Espino D."/>
            <person name="Jungbluth S."/>
            <person name="Walsh D.A."/>
            <person name="Denef V.J."/>
            <person name="McMahon K.D."/>
            <person name="Konstantinidis K.T."/>
            <person name="Eloe-Fadrosh E.A."/>
            <person name="Kyrpides N.C."/>
            <person name="Woyke T."/>
        </authorList>
    </citation>
    <scope>NUCLEOTIDE SEQUENCE</scope>
    <source>
        <strain evidence="5">GVMAG-M-3300009180-45</strain>
    </source>
</reference>
<protein>
    <recommendedName>
        <fullName evidence="6">Proliferating cell nuclear antigen PCNA N-terminal domain-containing protein</fullName>
    </recommendedName>
</protein>
<dbReference type="Gene3D" id="3.70.10.10">
    <property type="match status" value="1"/>
</dbReference>
<dbReference type="CDD" id="cd00577">
    <property type="entry name" value="PCNA"/>
    <property type="match status" value="1"/>
</dbReference>
<name>A0A6C0F1Y2_9ZZZZ</name>
<dbReference type="InterPro" id="IPR022648">
    <property type="entry name" value="Pr_cel_nuc_antig_N"/>
</dbReference>
<dbReference type="PANTHER" id="PTHR11352">
    <property type="entry name" value="PROLIFERATING CELL NUCLEAR ANTIGEN"/>
    <property type="match status" value="1"/>
</dbReference>
<proteinExistence type="inferred from homology"/>
<evidence type="ECO:0000256" key="1">
    <source>
        <dbReference type="ARBA" id="ARBA00010462"/>
    </source>
</evidence>
<feature type="domain" description="Proliferating cell nuclear antigen PCNA C-terminal" evidence="4">
    <location>
        <begin position="138"/>
        <end position="258"/>
    </location>
</feature>
<dbReference type="Pfam" id="PF00705">
    <property type="entry name" value="PCNA_N"/>
    <property type="match status" value="1"/>
</dbReference>
<dbReference type="EMBL" id="MN739023">
    <property type="protein sequence ID" value="QHT35577.1"/>
    <property type="molecule type" value="Genomic_DNA"/>
</dbReference>